<dbReference type="EMBL" id="PPGH01000026">
    <property type="protein sequence ID" value="PQJ96892.1"/>
    <property type="molecule type" value="Genomic_DNA"/>
</dbReference>
<dbReference type="Proteomes" id="UP000239936">
    <property type="component" value="Unassembled WGS sequence"/>
</dbReference>
<evidence type="ECO:0000259" key="1">
    <source>
        <dbReference type="PROSITE" id="PS50112"/>
    </source>
</evidence>
<sequence length="71" mass="7912">MYINHAYAKLLGREREALLGQCIDGLIHPDDRPEIATLFAELASGKRTNYQLIGAICVQMAKWCGEMCGSR</sequence>
<dbReference type="AlphaFoldDB" id="A0A2S7XU21"/>
<dbReference type="GO" id="GO:0006355">
    <property type="term" value="P:regulation of DNA-templated transcription"/>
    <property type="evidence" value="ECO:0007669"/>
    <property type="project" value="InterPro"/>
</dbReference>
<proteinExistence type="predicted"/>
<organism evidence="2 3">
    <name type="scientific">Chromatium okenii</name>
    <dbReference type="NCBI Taxonomy" id="61644"/>
    <lineage>
        <taxon>Bacteria</taxon>
        <taxon>Pseudomonadati</taxon>
        <taxon>Pseudomonadota</taxon>
        <taxon>Gammaproteobacteria</taxon>
        <taxon>Chromatiales</taxon>
        <taxon>Chromatiaceae</taxon>
        <taxon>Chromatium</taxon>
    </lineage>
</organism>
<dbReference type="InterPro" id="IPR000014">
    <property type="entry name" value="PAS"/>
</dbReference>
<dbReference type="Pfam" id="PF00989">
    <property type="entry name" value="PAS"/>
    <property type="match status" value="1"/>
</dbReference>
<evidence type="ECO:0000313" key="2">
    <source>
        <dbReference type="EMBL" id="PQJ96892.1"/>
    </source>
</evidence>
<gene>
    <name evidence="2" type="ORF">CXB77_05260</name>
</gene>
<evidence type="ECO:0000313" key="3">
    <source>
        <dbReference type="Proteomes" id="UP000239936"/>
    </source>
</evidence>
<dbReference type="Gene3D" id="3.30.450.20">
    <property type="entry name" value="PAS domain"/>
    <property type="match status" value="1"/>
</dbReference>
<dbReference type="PROSITE" id="PS50112">
    <property type="entry name" value="PAS"/>
    <property type="match status" value="1"/>
</dbReference>
<dbReference type="InterPro" id="IPR035965">
    <property type="entry name" value="PAS-like_dom_sf"/>
</dbReference>
<dbReference type="SUPFAM" id="SSF55785">
    <property type="entry name" value="PYP-like sensor domain (PAS domain)"/>
    <property type="match status" value="1"/>
</dbReference>
<feature type="domain" description="PAS" evidence="1">
    <location>
        <begin position="1"/>
        <end position="46"/>
    </location>
</feature>
<reference evidence="2 3" key="1">
    <citation type="submission" date="2018-01" db="EMBL/GenBank/DDBJ databases">
        <title>The complete genome sequence of Chromatium okenii LaCa, a purple sulfur bacterium with a turbulent life.</title>
        <authorList>
            <person name="Luedin S.M."/>
            <person name="Liechti N."/>
            <person name="Storelli N."/>
            <person name="Danza F."/>
            <person name="Wittwer M."/>
            <person name="Pothier J.F."/>
            <person name="Tonolla M.A."/>
        </authorList>
    </citation>
    <scope>NUCLEOTIDE SEQUENCE [LARGE SCALE GENOMIC DNA]</scope>
    <source>
        <strain evidence="2 3">LaCa</strain>
    </source>
</reference>
<dbReference type="CDD" id="cd00130">
    <property type="entry name" value="PAS"/>
    <property type="match status" value="1"/>
</dbReference>
<dbReference type="InterPro" id="IPR013767">
    <property type="entry name" value="PAS_fold"/>
</dbReference>
<name>A0A2S7XU21_9GAMM</name>
<keyword evidence="3" id="KW-1185">Reference proteome</keyword>
<accession>A0A2S7XU21</accession>
<protein>
    <recommendedName>
        <fullName evidence="1">PAS domain-containing protein</fullName>
    </recommendedName>
</protein>
<dbReference type="OrthoDB" id="9816309at2"/>
<comment type="caution">
    <text evidence="2">The sequence shown here is derived from an EMBL/GenBank/DDBJ whole genome shotgun (WGS) entry which is preliminary data.</text>
</comment>